<feature type="transmembrane region" description="Helical" evidence="1">
    <location>
        <begin position="72"/>
        <end position="94"/>
    </location>
</feature>
<comment type="caution">
    <text evidence="2">The sequence shown here is derived from an EMBL/GenBank/DDBJ whole genome shotgun (WGS) entry which is preliminary data.</text>
</comment>
<dbReference type="OrthoDB" id="5796855at2759"/>
<name>A0A2A2LPI3_9BILA</name>
<organism evidence="2 3">
    <name type="scientific">Diploscapter pachys</name>
    <dbReference type="NCBI Taxonomy" id="2018661"/>
    <lineage>
        <taxon>Eukaryota</taxon>
        <taxon>Metazoa</taxon>
        <taxon>Ecdysozoa</taxon>
        <taxon>Nematoda</taxon>
        <taxon>Chromadorea</taxon>
        <taxon>Rhabditida</taxon>
        <taxon>Rhabditina</taxon>
        <taxon>Rhabditomorpha</taxon>
        <taxon>Rhabditoidea</taxon>
        <taxon>Rhabditidae</taxon>
        <taxon>Diploscapter</taxon>
    </lineage>
</organism>
<keyword evidence="1" id="KW-1133">Transmembrane helix</keyword>
<gene>
    <name evidence="2" type="ORF">WR25_20309</name>
</gene>
<dbReference type="EMBL" id="LIAE01006535">
    <property type="protein sequence ID" value="PAV88060.1"/>
    <property type="molecule type" value="Genomic_DNA"/>
</dbReference>
<feature type="transmembrane region" description="Helical" evidence="1">
    <location>
        <begin position="317"/>
        <end position="338"/>
    </location>
</feature>
<dbReference type="Proteomes" id="UP000218231">
    <property type="component" value="Unassembled WGS sequence"/>
</dbReference>
<dbReference type="SUPFAM" id="SSF81321">
    <property type="entry name" value="Family A G protein-coupled receptor-like"/>
    <property type="match status" value="1"/>
</dbReference>
<sequence length="451" mass="51273">MSTWAWESSFVANNTCNNYWLQSNYSEKISLGMYLLQTAIPLISLIAATENILFVILIYFGVRKGEMPLKRFMLVANRSIADAFTASITLIYILKEHLKICDDPHFGCMTENDGWSYLVQCTFILDYWSVSVSYSGIALLTWYAVKNPLEYKMRLSMLKIFKFICVGWAFLFVFLIVCYATWHSKNLNFNSNGMIHVVLDNFNEHEKTNWIVDICELIIEDDLESANPIPQYYIPPVLTHKINETVLALQQHGSNPIAVKQQALHPLISAAQILVPAAILYLVALVSYAVVSLVLFRRRGSAIYHRHYWAIWRLGCHLFLFSCTCALILLAVFGSLPLKDFCTMAIMYPTSDAFPCADVFYNYTIVAKFATLGWFLRMCFDPVIDILIDGVFRRAIISMSRKHNLVTTSQTVSIPADSSKHPLCHETNSNNTMGPKMSVVSYSKNADSIQL</sequence>
<feature type="transmembrane region" description="Helical" evidence="1">
    <location>
        <begin position="160"/>
        <end position="182"/>
    </location>
</feature>
<evidence type="ECO:0000313" key="2">
    <source>
        <dbReference type="EMBL" id="PAV88060.1"/>
    </source>
</evidence>
<feature type="transmembrane region" description="Helical" evidence="1">
    <location>
        <begin position="34"/>
        <end position="60"/>
    </location>
</feature>
<evidence type="ECO:0008006" key="4">
    <source>
        <dbReference type="Google" id="ProtNLM"/>
    </source>
</evidence>
<keyword evidence="1" id="KW-0812">Transmembrane</keyword>
<dbReference type="AlphaFoldDB" id="A0A2A2LPI3"/>
<accession>A0A2A2LPI3</accession>
<dbReference type="STRING" id="2018661.A0A2A2LPI3"/>
<proteinExistence type="predicted"/>
<feature type="transmembrane region" description="Helical" evidence="1">
    <location>
        <begin position="273"/>
        <end position="296"/>
    </location>
</feature>
<keyword evidence="3" id="KW-1185">Reference proteome</keyword>
<keyword evidence="1" id="KW-0472">Membrane</keyword>
<reference evidence="2" key="1">
    <citation type="journal article" date="2017" name="Curr. Biol.">
        <title>Genome architecture and evolution of a unichromosomal asexual nematode.</title>
        <authorList>
            <person name="Fradin H."/>
            <person name="Zegar C."/>
            <person name="Gutwein M."/>
            <person name="Lucas J."/>
            <person name="Kovtun M."/>
            <person name="Corcoran D."/>
            <person name="Baugh L.R."/>
            <person name="Kiontke K."/>
            <person name="Gunsalus K."/>
            <person name="Fitch D.H."/>
            <person name="Piano F."/>
        </authorList>
    </citation>
    <scope>NUCLEOTIDE SEQUENCE [LARGE SCALE GENOMIC DNA]</scope>
    <source>
        <strain evidence="2">PF1309</strain>
    </source>
</reference>
<feature type="transmembrane region" description="Helical" evidence="1">
    <location>
        <begin position="114"/>
        <end position="140"/>
    </location>
</feature>
<dbReference type="Gene3D" id="1.20.1070.10">
    <property type="entry name" value="Rhodopsin 7-helix transmembrane proteins"/>
    <property type="match status" value="1"/>
</dbReference>
<protein>
    <recommendedName>
        <fullName evidence="4">G-protein coupled receptors family 1 profile domain-containing protein</fullName>
    </recommendedName>
</protein>
<evidence type="ECO:0000256" key="1">
    <source>
        <dbReference type="SAM" id="Phobius"/>
    </source>
</evidence>
<evidence type="ECO:0000313" key="3">
    <source>
        <dbReference type="Proteomes" id="UP000218231"/>
    </source>
</evidence>